<evidence type="ECO:0000256" key="2">
    <source>
        <dbReference type="ARBA" id="ARBA00023008"/>
    </source>
</evidence>
<dbReference type="InterPro" id="IPR000923">
    <property type="entry name" value="BlueCu_1"/>
</dbReference>
<evidence type="ECO:0000256" key="1">
    <source>
        <dbReference type="ARBA" id="ARBA00022723"/>
    </source>
</evidence>
<evidence type="ECO:0000313" key="6">
    <source>
        <dbReference type="Proteomes" id="UP001479436"/>
    </source>
</evidence>
<evidence type="ECO:0000256" key="3">
    <source>
        <dbReference type="SAM" id="SignalP"/>
    </source>
</evidence>
<dbReference type="Pfam" id="PF00127">
    <property type="entry name" value="Copper-bind"/>
    <property type="match status" value="1"/>
</dbReference>
<keyword evidence="1" id="KW-0479">Metal-binding</keyword>
<keyword evidence="2" id="KW-0186">Copper</keyword>
<evidence type="ECO:0000259" key="4">
    <source>
        <dbReference type="Pfam" id="PF00127"/>
    </source>
</evidence>
<dbReference type="EMBL" id="JASJQH010007350">
    <property type="protein sequence ID" value="KAK9710313.1"/>
    <property type="molecule type" value="Genomic_DNA"/>
</dbReference>
<comment type="caution">
    <text evidence="5">The sequence shown here is derived from an EMBL/GenBank/DDBJ whole genome shotgun (WGS) entry which is preliminary data.</text>
</comment>
<keyword evidence="6" id="KW-1185">Reference proteome</keyword>
<reference evidence="5 6" key="1">
    <citation type="submission" date="2023-04" db="EMBL/GenBank/DDBJ databases">
        <title>Genome of Basidiobolus ranarum AG-B5.</title>
        <authorList>
            <person name="Stajich J.E."/>
            <person name="Carter-House D."/>
            <person name="Gryganskyi A."/>
        </authorList>
    </citation>
    <scope>NUCLEOTIDE SEQUENCE [LARGE SCALE GENOMIC DNA]</scope>
    <source>
        <strain evidence="5 6">AG-B5</strain>
    </source>
</reference>
<organism evidence="5 6">
    <name type="scientific">Basidiobolus ranarum</name>
    <dbReference type="NCBI Taxonomy" id="34480"/>
    <lineage>
        <taxon>Eukaryota</taxon>
        <taxon>Fungi</taxon>
        <taxon>Fungi incertae sedis</taxon>
        <taxon>Zoopagomycota</taxon>
        <taxon>Entomophthoromycotina</taxon>
        <taxon>Basidiobolomycetes</taxon>
        <taxon>Basidiobolales</taxon>
        <taxon>Basidiobolaceae</taxon>
        <taxon>Basidiobolus</taxon>
    </lineage>
</organism>
<dbReference type="Gene3D" id="2.60.40.420">
    <property type="entry name" value="Cupredoxins - blue copper proteins"/>
    <property type="match status" value="1"/>
</dbReference>
<feature type="signal peptide" evidence="3">
    <location>
        <begin position="1"/>
        <end position="19"/>
    </location>
</feature>
<dbReference type="Proteomes" id="UP001479436">
    <property type="component" value="Unassembled WGS sequence"/>
</dbReference>
<gene>
    <name evidence="5" type="ORF">K7432_008502</name>
</gene>
<keyword evidence="3" id="KW-0732">Signal</keyword>
<accession>A0ABR2VYZ8</accession>
<dbReference type="SUPFAM" id="SSF49503">
    <property type="entry name" value="Cupredoxins"/>
    <property type="match status" value="1"/>
</dbReference>
<proteinExistence type="predicted"/>
<protein>
    <recommendedName>
        <fullName evidence="4">Blue (type 1) copper domain-containing protein</fullName>
    </recommendedName>
</protein>
<evidence type="ECO:0000313" key="5">
    <source>
        <dbReference type="EMBL" id="KAK9710313.1"/>
    </source>
</evidence>
<sequence>MVYLKYLTCFFAFALLCNAETTFIKVLFLSYDRSNVTIAVGDTVQWSWLSSAHSVTQTAQQAGCDPMAGGFDSSVLDVGSNFSVVFSKPGIYHYHSSQGLNCRSGMAGEINVGTLNNGVLSLPPRPKAILDSVSIATSASTWSSCLLGIIGVSLLQTIF</sequence>
<feature type="chain" id="PRO_5047168305" description="Blue (type 1) copper domain-containing protein" evidence="3">
    <location>
        <begin position="20"/>
        <end position="159"/>
    </location>
</feature>
<name>A0ABR2VYZ8_9FUNG</name>
<feature type="domain" description="Blue (type 1) copper" evidence="4">
    <location>
        <begin position="29"/>
        <end position="112"/>
    </location>
</feature>
<dbReference type="InterPro" id="IPR008972">
    <property type="entry name" value="Cupredoxin"/>
</dbReference>